<feature type="transmembrane region" description="Helical" evidence="1">
    <location>
        <begin position="196"/>
        <end position="213"/>
    </location>
</feature>
<keyword evidence="1" id="KW-0472">Membrane</keyword>
<feature type="transmembrane region" description="Helical" evidence="1">
    <location>
        <begin position="219"/>
        <end position="237"/>
    </location>
</feature>
<dbReference type="PANTHER" id="PTHR39419">
    <property type="entry name" value="SLL0814 PROTEIN"/>
    <property type="match status" value="1"/>
</dbReference>
<dbReference type="InterPro" id="IPR007354">
    <property type="entry name" value="CruF-like"/>
</dbReference>
<dbReference type="Pfam" id="PF04240">
    <property type="entry name" value="Caroten_synth"/>
    <property type="match status" value="1"/>
</dbReference>
<keyword evidence="1" id="KW-0812">Transmembrane</keyword>
<evidence type="ECO:0000313" key="3">
    <source>
        <dbReference type="Proteomes" id="UP000366872"/>
    </source>
</evidence>
<keyword evidence="1" id="KW-1133">Transmembrane helix</keyword>
<dbReference type="PANTHER" id="PTHR39419:SF1">
    <property type="entry name" value="SLL0814 PROTEIN"/>
    <property type="match status" value="1"/>
</dbReference>
<keyword evidence="3" id="KW-1185">Reference proteome</keyword>
<proteinExistence type="predicted"/>
<dbReference type="EMBL" id="CAAHFG010000001">
    <property type="protein sequence ID" value="VGO11579.1"/>
    <property type="molecule type" value="Genomic_DNA"/>
</dbReference>
<accession>A0A6C2TVD8</accession>
<name>A0A6C2TVD8_PONDE</name>
<feature type="transmembrane region" description="Helical" evidence="1">
    <location>
        <begin position="63"/>
        <end position="82"/>
    </location>
</feature>
<organism evidence="2 3">
    <name type="scientific">Pontiella desulfatans</name>
    <dbReference type="NCBI Taxonomy" id="2750659"/>
    <lineage>
        <taxon>Bacteria</taxon>
        <taxon>Pseudomonadati</taxon>
        <taxon>Kiritimatiellota</taxon>
        <taxon>Kiritimatiellia</taxon>
        <taxon>Kiritimatiellales</taxon>
        <taxon>Pontiellaceae</taxon>
        <taxon>Pontiella</taxon>
    </lineage>
</organism>
<dbReference type="AlphaFoldDB" id="A0A6C2TVD8"/>
<evidence type="ECO:0000313" key="2">
    <source>
        <dbReference type="EMBL" id="VGO11579.1"/>
    </source>
</evidence>
<sequence length="243" mass="26585">MNNKLTIPIRRFPALFYALLWIGGVFSYVIWGAPPENVTWTAPAFLWLAALLALMAVPAKERIVLAGCALGGFLVEVSGVHTGFPFGGYSYTDVLYPLVAGTPVAMGAAWVILLAYCRHLGSALPLNRIAAAAVGACWMVLIDLVIDPLAAGPLAYWTWDHPHGYYGVPWSNFGGWWITAFMLLAFYPAPEKQAPPVLRVGLSTVLFFTILAWVHQMWIPALAGLCLAIGHFLLQRLRHLSPL</sequence>
<feature type="transmembrane region" description="Helical" evidence="1">
    <location>
        <begin position="37"/>
        <end position="56"/>
    </location>
</feature>
<feature type="transmembrane region" description="Helical" evidence="1">
    <location>
        <begin position="94"/>
        <end position="117"/>
    </location>
</feature>
<evidence type="ECO:0008006" key="4">
    <source>
        <dbReference type="Google" id="ProtNLM"/>
    </source>
</evidence>
<feature type="transmembrane region" description="Helical" evidence="1">
    <location>
        <begin position="12"/>
        <end position="31"/>
    </location>
</feature>
<dbReference type="Proteomes" id="UP000366872">
    <property type="component" value="Unassembled WGS sequence"/>
</dbReference>
<evidence type="ECO:0000256" key="1">
    <source>
        <dbReference type="SAM" id="Phobius"/>
    </source>
</evidence>
<feature type="transmembrane region" description="Helical" evidence="1">
    <location>
        <begin position="170"/>
        <end position="189"/>
    </location>
</feature>
<feature type="transmembrane region" description="Helical" evidence="1">
    <location>
        <begin position="129"/>
        <end position="150"/>
    </location>
</feature>
<gene>
    <name evidence="2" type="ORF">PDESU_00124</name>
</gene>
<protein>
    <recommendedName>
        <fullName evidence="4">Carotenoid biosynthesis protein</fullName>
    </recommendedName>
</protein>
<dbReference type="RefSeq" id="WP_136077327.1">
    <property type="nucleotide sequence ID" value="NZ_CAAHFG010000001.1"/>
</dbReference>
<reference evidence="2 3" key="1">
    <citation type="submission" date="2019-04" db="EMBL/GenBank/DDBJ databases">
        <authorList>
            <person name="Van Vliet M D."/>
        </authorList>
    </citation>
    <scope>NUCLEOTIDE SEQUENCE [LARGE SCALE GENOMIC DNA]</scope>
    <source>
        <strain evidence="2 3">F1</strain>
    </source>
</reference>